<comment type="caution">
    <text evidence="2">The sequence shown here is derived from an EMBL/GenBank/DDBJ whole genome shotgun (WGS) entry which is preliminary data.</text>
</comment>
<gene>
    <name evidence="2" type="ORF">PGLA1383_LOCUS12336</name>
</gene>
<evidence type="ECO:0000313" key="2">
    <source>
        <dbReference type="EMBL" id="CAE8593749.1"/>
    </source>
</evidence>
<name>A0A813DWB4_POLGL</name>
<feature type="transmembrane region" description="Helical" evidence="1">
    <location>
        <begin position="21"/>
        <end position="42"/>
    </location>
</feature>
<proteinExistence type="predicted"/>
<protein>
    <submittedName>
        <fullName evidence="2">Uncharacterized protein</fullName>
    </submittedName>
</protein>
<evidence type="ECO:0000313" key="3">
    <source>
        <dbReference type="Proteomes" id="UP000654075"/>
    </source>
</evidence>
<keyword evidence="3" id="KW-1185">Reference proteome</keyword>
<organism evidence="2 3">
    <name type="scientific">Polarella glacialis</name>
    <name type="common">Dinoflagellate</name>
    <dbReference type="NCBI Taxonomy" id="89957"/>
    <lineage>
        <taxon>Eukaryota</taxon>
        <taxon>Sar</taxon>
        <taxon>Alveolata</taxon>
        <taxon>Dinophyceae</taxon>
        <taxon>Suessiales</taxon>
        <taxon>Suessiaceae</taxon>
        <taxon>Polarella</taxon>
    </lineage>
</organism>
<keyword evidence="1" id="KW-1133">Transmembrane helix</keyword>
<accession>A0A813DWB4</accession>
<evidence type="ECO:0000256" key="1">
    <source>
        <dbReference type="SAM" id="Phobius"/>
    </source>
</evidence>
<reference evidence="2" key="1">
    <citation type="submission" date="2021-02" db="EMBL/GenBank/DDBJ databases">
        <authorList>
            <person name="Dougan E. K."/>
            <person name="Rhodes N."/>
            <person name="Thang M."/>
            <person name="Chan C."/>
        </authorList>
    </citation>
    <scope>NUCLEOTIDE SEQUENCE</scope>
</reference>
<keyword evidence="1" id="KW-0812">Transmembrane</keyword>
<sequence>MYKEIRNLNINGAIGQLYQELLLLLLLLLLFLVLFLFLFLFLLLLLLLFLLLLFLFLFLLLFLFLFLFLVPGDGWTPPCERGFHPDHPRHDGAGRAVPWFCLRFFVICYLFVVFCCSYLLFVFFHVDSIFTP</sequence>
<dbReference type="AlphaFoldDB" id="A0A813DWB4"/>
<feature type="transmembrane region" description="Helical" evidence="1">
    <location>
        <begin position="48"/>
        <end position="70"/>
    </location>
</feature>
<feature type="transmembrane region" description="Helical" evidence="1">
    <location>
        <begin position="104"/>
        <end position="126"/>
    </location>
</feature>
<dbReference type="EMBL" id="CAJNNV010006539">
    <property type="protein sequence ID" value="CAE8593749.1"/>
    <property type="molecule type" value="Genomic_DNA"/>
</dbReference>
<keyword evidence="1" id="KW-0472">Membrane</keyword>
<dbReference type="Proteomes" id="UP000654075">
    <property type="component" value="Unassembled WGS sequence"/>
</dbReference>